<feature type="transmembrane region" description="Helical" evidence="1">
    <location>
        <begin position="139"/>
        <end position="161"/>
    </location>
</feature>
<keyword evidence="1 2" id="KW-0812">Transmembrane</keyword>
<organism evidence="2 3">
    <name type="scientific">Bodo saltans</name>
    <name type="common">Flagellated protozoan</name>
    <dbReference type="NCBI Taxonomy" id="75058"/>
    <lineage>
        <taxon>Eukaryota</taxon>
        <taxon>Discoba</taxon>
        <taxon>Euglenozoa</taxon>
        <taxon>Kinetoplastea</taxon>
        <taxon>Metakinetoplastina</taxon>
        <taxon>Eubodonida</taxon>
        <taxon>Bodonidae</taxon>
        <taxon>Bodo</taxon>
    </lineage>
</organism>
<dbReference type="EMBL" id="CYKH01000248">
    <property type="protein sequence ID" value="CUF14604.1"/>
    <property type="molecule type" value="Genomic_DNA"/>
</dbReference>
<reference evidence="3" key="1">
    <citation type="submission" date="2015-09" db="EMBL/GenBank/DDBJ databases">
        <authorList>
            <consortium name="Pathogen Informatics"/>
        </authorList>
    </citation>
    <scope>NUCLEOTIDE SEQUENCE [LARGE SCALE GENOMIC DNA]</scope>
    <source>
        <strain evidence="3">Lake Konstanz</strain>
    </source>
</reference>
<keyword evidence="3" id="KW-1185">Reference proteome</keyword>
<sequence>MSHHNTSAVYLGDASIGNAPCRLSPVQVSHLLPGGSLLMNENGCSNEAAGLEYTDNGAIIIHRPGRYVVHSCLVSSSTLVSSQPLRDASDTDDHHTHHGERPNHALRDAQFMCGVFGLLMINCIIFFDTDNRLANVKDFAINYASDMLAVGSILVLAEFYFKGKRRLDRRGT</sequence>
<accession>A0A0S4IPV7</accession>
<proteinExistence type="predicted"/>
<feature type="transmembrane region" description="Helical" evidence="1">
    <location>
        <begin position="109"/>
        <end position="127"/>
    </location>
</feature>
<gene>
    <name evidence="2" type="ORF">BSAL_59585</name>
</gene>
<evidence type="ECO:0000313" key="3">
    <source>
        <dbReference type="Proteomes" id="UP000051952"/>
    </source>
</evidence>
<dbReference type="AlphaFoldDB" id="A0A0S4IPV7"/>
<keyword evidence="1" id="KW-0472">Membrane</keyword>
<dbReference type="Proteomes" id="UP000051952">
    <property type="component" value="Unassembled WGS sequence"/>
</dbReference>
<name>A0A0S4IPV7_BODSA</name>
<keyword evidence="1" id="KW-1133">Transmembrane helix</keyword>
<evidence type="ECO:0000256" key="1">
    <source>
        <dbReference type="SAM" id="Phobius"/>
    </source>
</evidence>
<evidence type="ECO:0000313" key="2">
    <source>
        <dbReference type="EMBL" id="CUF14604.1"/>
    </source>
</evidence>
<dbReference type="VEuPathDB" id="TriTrypDB:BSAL_59585"/>
<protein>
    <submittedName>
        <fullName evidence="2">Transmembrane protein, putative</fullName>
    </submittedName>
</protein>